<feature type="transmembrane region" description="Helical" evidence="11">
    <location>
        <begin position="21"/>
        <end position="46"/>
    </location>
</feature>
<dbReference type="EC" id="2.7.13.3" evidence="3"/>
<keyword evidence="6 11" id="KW-0812">Transmembrane</keyword>
<evidence type="ECO:0000256" key="4">
    <source>
        <dbReference type="ARBA" id="ARBA00022553"/>
    </source>
</evidence>
<evidence type="ECO:0000259" key="13">
    <source>
        <dbReference type="PROSITE" id="PS50885"/>
    </source>
</evidence>
<organism evidence="14 15">
    <name type="scientific">Williamsia deligens</name>
    <dbReference type="NCBI Taxonomy" id="321325"/>
    <lineage>
        <taxon>Bacteria</taxon>
        <taxon>Bacillati</taxon>
        <taxon>Actinomycetota</taxon>
        <taxon>Actinomycetes</taxon>
        <taxon>Mycobacteriales</taxon>
        <taxon>Nocardiaceae</taxon>
        <taxon>Williamsia</taxon>
    </lineage>
</organism>
<dbReference type="Gene3D" id="1.10.287.130">
    <property type="match status" value="1"/>
</dbReference>
<evidence type="ECO:0000256" key="5">
    <source>
        <dbReference type="ARBA" id="ARBA00022679"/>
    </source>
</evidence>
<evidence type="ECO:0000256" key="3">
    <source>
        <dbReference type="ARBA" id="ARBA00012438"/>
    </source>
</evidence>
<dbReference type="InterPro" id="IPR036890">
    <property type="entry name" value="HATPase_C_sf"/>
</dbReference>
<dbReference type="Proteomes" id="UP001597068">
    <property type="component" value="Unassembled WGS sequence"/>
</dbReference>
<gene>
    <name evidence="14" type="ORF">ACFQ04_13100</name>
</gene>
<keyword evidence="8 11" id="KW-1133">Transmembrane helix</keyword>
<keyword evidence="14" id="KW-0067">ATP-binding</keyword>
<comment type="subcellular location">
    <subcellularLocation>
        <location evidence="2">Cell membrane</location>
    </subcellularLocation>
</comment>
<comment type="catalytic activity">
    <reaction evidence="1">
        <text>ATP + protein L-histidine = ADP + protein N-phospho-L-histidine.</text>
        <dbReference type="EC" id="2.7.13.3"/>
    </reaction>
</comment>
<dbReference type="Gene3D" id="6.10.340.10">
    <property type="match status" value="1"/>
</dbReference>
<evidence type="ECO:0000256" key="6">
    <source>
        <dbReference type="ARBA" id="ARBA00022692"/>
    </source>
</evidence>
<evidence type="ECO:0000259" key="12">
    <source>
        <dbReference type="PROSITE" id="PS50109"/>
    </source>
</evidence>
<dbReference type="PROSITE" id="PS50109">
    <property type="entry name" value="HIS_KIN"/>
    <property type="match status" value="1"/>
</dbReference>
<dbReference type="SUPFAM" id="SSF55874">
    <property type="entry name" value="ATPase domain of HSP90 chaperone/DNA topoisomerase II/histidine kinase"/>
    <property type="match status" value="1"/>
</dbReference>
<dbReference type="Pfam" id="PF00512">
    <property type="entry name" value="HisKA"/>
    <property type="match status" value="1"/>
</dbReference>
<evidence type="ECO:0000313" key="14">
    <source>
        <dbReference type="EMBL" id="MFD0926674.1"/>
    </source>
</evidence>
<dbReference type="CDD" id="cd00082">
    <property type="entry name" value="HisKA"/>
    <property type="match status" value="1"/>
</dbReference>
<accession>A0ABW3G8S3</accession>
<dbReference type="SMART" id="SM00388">
    <property type="entry name" value="HisKA"/>
    <property type="match status" value="1"/>
</dbReference>
<feature type="domain" description="Histidine kinase" evidence="12">
    <location>
        <begin position="253"/>
        <end position="463"/>
    </location>
</feature>
<dbReference type="InterPro" id="IPR036097">
    <property type="entry name" value="HisK_dim/P_sf"/>
</dbReference>
<dbReference type="InterPro" id="IPR003661">
    <property type="entry name" value="HisK_dim/P_dom"/>
</dbReference>
<evidence type="ECO:0000256" key="1">
    <source>
        <dbReference type="ARBA" id="ARBA00000085"/>
    </source>
</evidence>
<dbReference type="PROSITE" id="PS50885">
    <property type="entry name" value="HAMP"/>
    <property type="match status" value="1"/>
</dbReference>
<evidence type="ECO:0000256" key="9">
    <source>
        <dbReference type="ARBA" id="ARBA00023012"/>
    </source>
</evidence>
<dbReference type="SUPFAM" id="SSF158472">
    <property type="entry name" value="HAMP domain-like"/>
    <property type="match status" value="1"/>
</dbReference>
<dbReference type="CDD" id="cd06225">
    <property type="entry name" value="HAMP"/>
    <property type="match status" value="1"/>
</dbReference>
<dbReference type="EMBL" id="JBHTIL010000001">
    <property type="protein sequence ID" value="MFD0926674.1"/>
    <property type="molecule type" value="Genomic_DNA"/>
</dbReference>
<proteinExistence type="predicted"/>
<evidence type="ECO:0000256" key="7">
    <source>
        <dbReference type="ARBA" id="ARBA00022777"/>
    </source>
</evidence>
<evidence type="ECO:0000256" key="8">
    <source>
        <dbReference type="ARBA" id="ARBA00022989"/>
    </source>
</evidence>
<keyword evidence="4" id="KW-0597">Phosphoprotein</keyword>
<dbReference type="RefSeq" id="WP_253645466.1">
    <property type="nucleotide sequence ID" value="NZ_BAAAMO010000002.1"/>
</dbReference>
<dbReference type="InterPro" id="IPR050428">
    <property type="entry name" value="TCS_sensor_his_kinase"/>
</dbReference>
<comment type="caution">
    <text evidence="14">The sequence shown here is derived from an EMBL/GenBank/DDBJ whole genome shotgun (WGS) entry which is preliminary data.</text>
</comment>
<keyword evidence="15" id="KW-1185">Reference proteome</keyword>
<feature type="transmembrane region" description="Helical" evidence="11">
    <location>
        <begin position="164"/>
        <end position="192"/>
    </location>
</feature>
<dbReference type="PANTHER" id="PTHR45436">
    <property type="entry name" value="SENSOR HISTIDINE KINASE YKOH"/>
    <property type="match status" value="1"/>
</dbReference>
<evidence type="ECO:0000256" key="11">
    <source>
        <dbReference type="SAM" id="Phobius"/>
    </source>
</evidence>
<keyword evidence="14" id="KW-0547">Nucleotide-binding</keyword>
<dbReference type="InterPro" id="IPR003660">
    <property type="entry name" value="HAMP_dom"/>
</dbReference>
<sequence length="475" mass="49803">MTTVEIGVGRRVRRAFGSVRVRLTLIATALLALALGVAAAIMLAVLHQSLLNSADAATASRAADIAATLRTESIAGLDPSALAPTADIDVVQVVDSSGRVVAATARDRTHALTSPVAVGTRRAVDGATLGDNPAEYRATVLGVRSPAGDATVVVGAAEGPINHVVITVAILLASVFPVILVLLAASTSYAVARALRPVERIRSQVAAISSADLSERVSEPATRDEIARLATTMNEMLERLQSARDAQLRFVGDASHELRSPLVTVVGLLELARNRGEDLDHATVDEILLPEAHRLRGMVDDLLLLARADERGLPVSVEDVDLDDIVTDEIRRLGQLGTVTVAAHVRAARVVADRAMLQRAIRNVVDNALRHARSTVELTVDVDPRGGASVTVGDDGPGIPVTERYRVLERFVRLDPSRRRSNGGTGLGLAITAEIVRAHHGTLTISASDLGGAAITITVPPAGDEGADQPASTSR</sequence>
<keyword evidence="10 11" id="KW-0472">Membrane</keyword>
<feature type="domain" description="HAMP" evidence="13">
    <location>
        <begin position="192"/>
        <end position="245"/>
    </location>
</feature>
<protein>
    <recommendedName>
        <fullName evidence="3">histidine kinase</fullName>
        <ecNumber evidence="3">2.7.13.3</ecNumber>
    </recommendedName>
</protein>
<keyword evidence="9" id="KW-0902">Two-component regulatory system</keyword>
<dbReference type="InterPro" id="IPR004358">
    <property type="entry name" value="Sig_transdc_His_kin-like_C"/>
</dbReference>
<dbReference type="Pfam" id="PF00672">
    <property type="entry name" value="HAMP"/>
    <property type="match status" value="1"/>
</dbReference>
<keyword evidence="5" id="KW-0808">Transferase</keyword>
<dbReference type="InterPro" id="IPR003594">
    <property type="entry name" value="HATPase_dom"/>
</dbReference>
<evidence type="ECO:0000256" key="10">
    <source>
        <dbReference type="ARBA" id="ARBA00023136"/>
    </source>
</evidence>
<dbReference type="Pfam" id="PF02518">
    <property type="entry name" value="HATPase_c"/>
    <property type="match status" value="1"/>
</dbReference>
<dbReference type="PRINTS" id="PR00344">
    <property type="entry name" value="BCTRLSENSOR"/>
</dbReference>
<dbReference type="SMART" id="SM00304">
    <property type="entry name" value="HAMP"/>
    <property type="match status" value="1"/>
</dbReference>
<keyword evidence="7" id="KW-0418">Kinase</keyword>
<reference evidence="15" key="1">
    <citation type="journal article" date="2019" name="Int. J. Syst. Evol. Microbiol.">
        <title>The Global Catalogue of Microorganisms (GCM) 10K type strain sequencing project: providing services to taxonomists for standard genome sequencing and annotation.</title>
        <authorList>
            <consortium name="The Broad Institute Genomics Platform"/>
            <consortium name="The Broad Institute Genome Sequencing Center for Infectious Disease"/>
            <person name="Wu L."/>
            <person name="Ma J."/>
        </authorList>
    </citation>
    <scope>NUCLEOTIDE SEQUENCE [LARGE SCALE GENOMIC DNA]</scope>
    <source>
        <strain evidence="15">CCUG 50873</strain>
    </source>
</reference>
<dbReference type="SUPFAM" id="SSF47384">
    <property type="entry name" value="Homodimeric domain of signal transducing histidine kinase"/>
    <property type="match status" value="1"/>
</dbReference>
<dbReference type="PANTHER" id="PTHR45436:SF5">
    <property type="entry name" value="SENSOR HISTIDINE KINASE TRCS"/>
    <property type="match status" value="1"/>
</dbReference>
<dbReference type="Gene3D" id="3.30.565.10">
    <property type="entry name" value="Histidine kinase-like ATPase, C-terminal domain"/>
    <property type="match status" value="1"/>
</dbReference>
<name>A0ABW3G8S3_9NOCA</name>
<evidence type="ECO:0000313" key="15">
    <source>
        <dbReference type="Proteomes" id="UP001597068"/>
    </source>
</evidence>
<dbReference type="SMART" id="SM00387">
    <property type="entry name" value="HATPase_c"/>
    <property type="match status" value="1"/>
</dbReference>
<dbReference type="GO" id="GO:0005524">
    <property type="term" value="F:ATP binding"/>
    <property type="evidence" value="ECO:0007669"/>
    <property type="project" value="UniProtKB-KW"/>
</dbReference>
<dbReference type="InterPro" id="IPR005467">
    <property type="entry name" value="His_kinase_dom"/>
</dbReference>
<evidence type="ECO:0000256" key="2">
    <source>
        <dbReference type="ARBA" id="ARBA00004236"/>
    </source>
</evidence>